<dbReference type="RefSeq" id="WP_148370791.1">
    <property type="nucleotide sequence ID" value="NZ_VSKM01000017.1"/>
</dbReference>
<name>A0A8H2LK22_9FLAO</name>
<dbReference type="AlphaFoldDB" id="A0A8H2LK22"/>
<reference evidence="2 3" key="1">
    <citation type="submission" date="2019-08" db="EMBL/GenBank/DDBJ databases">
        <title>Genomes of Antarctic Bizionia species.</title>
        <authorList>
            <person name="Bowman J.P."/>
        </authorList>
    </citation>
    <scope>NUCLEOTIDE SEQUENCE [LARGE SCALE GENOMIC DNA]</scope>
    <source>
        <strain evidence="2 3">HFD</strain>
    </source>
</reference>
<accession>A0A8H2LK22</accession>
<organism evidence="2 3">
    <name type="scientific">Bizionia saleffrena</name>
    <dbReference type="NCBI Taxonomy" id="291189"/>
    <lineage>
        <taxon>Bacteria</taxon>
        <taxon>Pseudomonadati</taxon>
        <taxon>Bacteroidota</taxon>
        <taxon>Flavobacteriia</taxon>
        <taxon>Flavobacteriales</taxon>
        <taxon>Flavobacteriaceae</taxon>
        <taxon>Bizionia</taxon>
    </lineage>
</organism>
<protein>
    <submittedName>
        <fullName evidence="2">DUF4369 domain-containing protein</fullName>
    </submittedName>
</protein>
<proteinExistence type="predicted"/>
<evidence type="ECO:0000313" key="3">
    <source>
        <dbReference type="Proteomes" id="UP000323324"/>
    </source>
</evidence>
<comment type="caution">
    <text evidence="2">The sequence shown here is derived from an EMBL/GenBank/DDBJ whole genome shotgun (WGS) entry which is preliminary data.</text>
</comment>
<dbReference type="InterPro" id="IPR025380">
    <property type="entry name" value="DUF4369"/>
</dbReference>
<dbReference type="Proteomes" id="UP000323324">
    <property type="component" value="Unassembled WGS sequence"/>
</dbReference>
<sequence>MRKLIALLSLSLLFNCGNSNDSLVVKGQIKGLKKGTIYLKKATDSTLVTLDSVTVHGETPFELKSYIDEPQIHFLYLDKNDAKEDRISFFADKGVSEIQTTLKNFAYDAEIKGSKQQDILNDYLVMMSKFNNKSLELIKENFDALRVNDTILATEKEMAFNSLKRRKYLYTTNFALNHKNSEVAPYLALTELYDANIKLLDTINNALNKAVKTSLYGKNLQQFIDRIKTEE</sequence>
<evidence type="ECO:0000259" key="1">
    <source>
        <dbReference type="Pfam" id="PF14289"/>
    </source>
</evidence>
<feature type="domain" description="DUF4369" evidence="1">
    <location>
        <begin position="24"/>
        <end position="119"/>
    </location>
</feature>
<gene>
    <name evidence="2" type="ORF">ES676_13170</name>
</gene>
<dbReference type="Pfam" id="PF14289">
    <property type="entry name" value="DUF4369"/>
    <property type="match status" value="1"/>
</dbReference>
<keyword evidence="3" id="KW-1185">Reference proteome</keyword>
<evidence type="ECO:0000313" key="2">
    <source>
        <dbReference type="EMBL" id="TYB70478.1"/>
    </source>
</evidence>
<dbReference type="EMBL" id="VSKM01000017">
    <property type="protein sequence ID" value="TYB70478.1"/>
    <property type="molecule type" value="Genomic_DNA"/>
</dbReference>